<proteinExistence type="predicted"/>
<evidence type="ECO:0000313" key="1">
    <source>
        <dbReference type="EMBL" id="VFS94269.1"/>
    </source>
</evidence>
<dbReference type="Proteomes" id="UP000345637">
    <property type="component" value="Unassembled WGS sequence"/>
</dbReference>
<accession>A0A485DAV1</accession>
<dbReference type="EMBL" id="CAADJE010000044">
    <property type="protein sequence ID" value="VFS94269.1"/>
    <property type="molecule type" value="Genomic_DNA"/>
</dbReference>
<evidence type="ECO:0000313" key="2">
    <source>
        <dbReference type="Proteomes" id="UP000345637"/>
    </source>
</evidence>
<organism evidence="1 2">
    <name type="scientific">Raoultella planticola</name>
    <name type="common">Klebsiella planticola</name>
    <dbReference type="NCBI Taxonomy" id="575"/>
    <lineage>
        <taxon>Bacteria</taxon>
        <taxon>Pseudomonadati</taxon>
        <taxon>Pseudomonadota</taxon>
        <taxon>Gammaproteobacteria</taxon>
        <taxon>Enterobacterales</taxon>
        <taxon>Enterobacteriaceae</taxon>
        <taxon>Klebsiella/Raoultella group</taxon>
        <taxon>Raoultella</taxon>
    </lineage>
</organism>
<gene>
    <name evidence="1" type="ORF">NCTC12998_07925</name>
</gene>
<protein>
    <submittedName>
        <fullName evidence="1">Uncharacterized protein</fullName>
    </submittedName>
</protein>
<sequence>MLHVTLSIILHNMWVLTHYLCSGFEPEIIEV</sequence>
<dbReference type="AlphaFoldDB" id="A0A485DAV1"/>
<name>A0A485DAV1_RAOPL</name>
<reference evidence="1 2" key="1">
    <citation type="submission" date="2019-03" db="EMBL/GenBank/DDBJ databases">
        <authorList>
            <consortium name="Pathogen Informatics"/>
        </authorList>
    </citation>
    <scope>NUCLEOTIDE SEQUENCE [LARGE SCALE GENOMIC DNA]</scope>
    <source>
        <strain evidence="1 2">NCTC12998</strain>
    </source>
</reference>